<dbReference type="Gene3D" id="3.30.70.560">
    <property type="entry name" value="7,8-Dihydro-6-hydroxymethylpterin-pyrophosphokinase HPPK"/>
    <property type="match status" value="1"/>
</dbReference>
<dbReference type="GO" id="GO:0046654">
    <property type="term" value="P:tetrahydrofolate biosynthetic process"/>
    <property type="evidence" value="ECO:0007669"/>
    <property type="project" value="UniProtKB-UniPathway"/>
</dbReference>
<dbReference type="InterPro" id="IPR000489">
    <property type="entry name" value="Pterin-binding_dom"/>
</dbReference>
<dbReference type="NCBIfam" id="TIGR01496">
    <property type="entry name" value="DHPS"/>
    <property type="match status" value="1"/>
</dbReference>
<dbReference type="PANTHER" id="PTHR20941">
    <property type="entry name" value="FOLATE SYNTHESIS PROTEINS"/>
    <property type="match status" value="1"/>
</dbReference>
<comment type="catalytic activity">
    <reaction evidence="3">
        <text>7,8-dihydroneopterin = 6-hydroxymethyl-7,8-dihydropterin + glycolaldehyde</text>
        <dbReference type="Rhea" id="RHEA:10540"/>
        <dbReference type="ChEBI" id="CHEBI:17001"/>
        <dbReference type="ChEBI" id="CHEBI:17071"/>
        <dbReference type="ChEBI" id="CHEBI:44841"/>
        <dbReference type="EC" id="4.1.2.25"/>
    </reaction>
</comment>
<keyword evidence="20" id="KW-0511">Multifunctional enzyme</keyword>
<evidence type="ECO:0000256" key="15">
    <source>
        <dbReference type="ARBA" id="ARBA00022741"/>
    </source>
</evidence>
<accession>A0A5N6TSA8</accession>
<evidence type="ECO:0000256" key="22">
    <source>
        <dbReference type="ARBA" id="ARBA00061548"/>
    </source>
</evidence>
<dbReference type="FunFam" id="3.30.70.560:FF:000005">
    <property type="entry name" value="Folic acid synthesis protein fol1"/>
    <property type="match status" value="1"/>
</dbReference>
<dbReference type="GO" id="GO:0004150">
    <property type="term" value="F:dihydroneopterin aldolase activity"/>
    <property type="evidence" value="ECO:0007669"/>
    <property type="project" value="UniProtKB-EC"/>
</dbReference>
<keyword evidence="16" id="KW-0418">Kinase</keyword>
<evidence type="ECO:0000256" key="18">
    <source>
        <dbReference type="ARBA" id="ARBA00022842"/>
    </source>
</evidence>
<dbReference type="GO" id="GO:0005740">
    <property type="term" value="C:mitochondrial envelope"/>
    <property type="evidence" value="ECO:0007669"/>
    <property type="project" value="TreeGrafter"/>
</dbReference>
<name>A0A5N6TSA8_ASPAV</name>
<dbReference type="UniPathway" id="UPA00077">
    <property type="reaction ID" value="UER00155"/>
</dbReference>
<dbReference type="GO" id="GO:0005524">
    <property type="term" value="F:ATP binding"/>
    <property type="evidence" value="ECO:0007669"/>
    <property type="project" value="UniProtKB-KW"/>
</dbReference>
<dbReference type="GO" id="GO:0004156">
    <property type="term" value="F:dihydropteroate synthase activity"/>
    <property type="evidence" value="ECO:0007669"/>
    <property type="project" value="UniProtKB-EC"/>
</dbReference>
<comment type="catalytic activity">
    <reaction evidence="2">
        <text>6-hydroxymethyl-7,8-dihydropterin + ATP = (7,8-dihydropterin-6-yl)methyl diphosphate + AMP + H(+)</text>
        <dbReference type="Rhea" id="RHEA:11412"/>
        <dbReference type="ChEBI" id="CHEBI:15378"/>
        <dbReference type="ChEBI" id="CHEBI:30616"/>
        <dbReference type="ChEBI" id="CHEBI:44841"/>
        <dbReference type="ChEBI" id="CHEBI:72950"/>
        <dbReference type="ChEBI" id="CHEBI:456215"/>
        <dbReference type="EC" id="2.7.6.3"/>
    </reaction>
</comment>
<evidence type="ECO:0000256" key="2">
    <source>
        <dbReference type="ARBA" id="ARBA00000198"/>
    </source>
</evidence>
<keyword evidence="27" id="KW-1185">Reference proteome</keyword>
<dbReference type="FunFam" id="3.20.20.20:FF:000006">
    <property type="entry name" value="Dihydropteroate synthase"/>
    <property type="match status" value="1"/>
</dbReference>
<dbReference type="GO" id="GO:0046656">
    <property type="term" value="P:folic acid biosynthetic process"/>
    <property type="evidence" value="ECO:0007669"/>
    <property type="project" value="UniProtKB-KW"/>
</dbReference>
<keyword evidence="14" id="KW-0479">Metal-binding</keyword>
<evidence type="ECO:0000256" key="11">
    <source>
        <dbReference type="ARBA" id="ARBA00013043"/>
    </source>
</evidence>
<dbReference type="GO" id="GO:0003848">
    <property type="term" value="F:2-amino-4-hydroxy-6-hydroxymethyldihydropteridine diphosphokinase activity"/>
    <property type="evidence" value="ECO:0007669"/>
    <property type="project" value="UniProtKB-EC"/>
</dbReference>
<dbReference type="InterPro" id="IPR000550">
    <property type="entry name" value="Hppk"/>
</dbReference>
<reference evidence="26 27" key="1">
    <citation type="submission" date="2019-04" db="EMBL/GenBank/DDBJ databases">
        <title>Friends and foes A comparative genomics study of 23 Aspergillus species from section Flavi.</title>
        <authorList>
            <consortium name="DOE Joint Genome Institute"/>
            <person name="Kjaerbolling I."/>
            <person name="Vesth T."/>
            <person name="Frisvad J.C."/>
            <person name="Nybo J.L."/>
            <person name="Theobald S."/>
            <person name="Kildgaard S."/>
            <person name="Isbrandt T."/>
            <person name="Kuo A."/>
            <person name="Sato A."/>
            <person name="Lyhne E.K."/>
            <person name="Kogle M.E."/>
            <person name="Wiebenga A."/>
            <person name="Kun R.S."/>
            <person name="Lubbers R.J."/>
            <person name="Makela M.R."/>
            <person name="Barry K."/>
            <person name="Chovatia M."/>
            <person name="Clum A."/>
            <person name="Daum C."/>
            <person name="Haridas S."/>
            <person name="He G."/>
            <person name="LaButti K."/>
            <person name="Lipzen A."/>
            <person name="Mondo S."/>
            <person name="Riley R."/>
            <person name="Salamov A."/>
            <person name="Simmons B.A."/>
            <person name="Magnuson J.K."/>
            <person name="Henrissat B."/>
            <person name="Mortensen U.H."/>
            <person name="Larsen T.O."/>
            <person name="Devries R.P."/>
            <person name="Grigoriev I.V."/>
            <person name="Machida M."/>
            <person name="Baker S.E."/>
            <person name="Andersen M.R."/>
        </authorList>
    </citation>
    <scope>NUCLEOTIDE SEQUENCE [LARGE SCALE GENOMIC DNA]</scope>
    <source>
        <strain evidence="26 27">IBT 18842</strain>
    </source>
</reference>
<dbReference type="Gene3D" id="3.20.20.20">
    <property type="entry name" value="Dihydropteroate synthase-like"/>
    <property type="match status" value="1"/>
</dbReference>
<evidence type="ECO:0000256" key="10">
    <source>
        <dbReference type="ARBA" id="ARBA00012458"/>
    </source>
</evidence>
<comment type="similarity">
    <text evidence="8">In the N-terminal section; belongs to the DHNA family.</text>
</comment>
<evidence type="ECO:0000256" key="20">
    <source>
        <dbReference type="ARBA" id="ARBA00023268"/>
    </source>
</evidence>
<evidence type="ECO:0000256" key="17">
    <source>
        <dbReference type="ARBA" id="ARBA00022840"/>
    </source>
</evidence>
<dbReference type="PANTHER" id="PTHR20941:SF1">
    <property type="entry name" value="FOLIC ACID SYNTHESIS PROTEIN FOL1"/>
    <property type="match status" value="1"/>
</dbReference>
<keyword evidence="13" id="KW-0808">Transferase</keyword>
<evidence type="ECO:0000256" key="6">
    <source>
        <dbReference type="ARBA" id="ARBA00005013"/>
    </source>
</evidence>
<dbReference type="Proteomes" id="UP000325780">
    <property type="component" value="Unassembled WGS sequence"/>
</dbReference>
<comment type="function">
    <text evidence="21">Catalyzes three sequential steps of tetrahydrofolate biosynthesis.</text>
</comment>
<dbReference type="InterPro" id="IPR035907">
    <property type="entry name" value="Hppk_sf"/>
</dbReference>
<dbReference type="NCBIfam" id="TIGR01498">
    <property type="entry name" value="folK"/>
    <property type="match status" value="1"/>
</dbReference>
<dbReference type="PROSITE" id="PS00792">
    <property type="entry name" value="DHPS_1"/>
    <property type="match status" value="1"/>
</dbReference>
<comment type="similarity">
    <text evidence="22">In the central section; belongs to the HPPK family.</text>
</comment>
<dbReference type="CDD" id="cd00483">
    <property type="entry name" value="HPPK"/>
    <property type="match status" value="1"/>
</dbReference>
<keyword evidence="18" id="KW-0460">Magnesium</keyword>
<dbReference type="PROSITE" id="PS00794">
    <property type="entry name" value="HPPK"/>
    <property type="match status" value="1"/>
</dbReference>
<evidence type="ECO:0000256" key="5">
    <source>
        <dbReference type="ARBA" id="ARBA00004763"/>
    </source>
</evidence>
<evidence type="ECO:0000259" key="25">
    <source>
        <dbReference type="PROSITE" id="PS50972"/>
    </source>
</evidence>
<evidence type="ECO:0000256" key="24">
    <source>
        <dbReference type="ARBA" id="ARBA00068111"/>
    </source>
</evidence>
<evidence type="ECO:0000256" key="8">
    <source>
        <dbReference type="ARBA" id="ARBA00009640"/>
    </source>
</evidence>
<dbReference type="InterPro" id="IPR006390">
    <property type="entry name" value="DHP_synth_dom"/>
</dbReference>
<evidence type="ECO:0000256" key="3">
    <source>
        <dbReference type="ARBA" id="ARBA00001353"/>
    </source>
</evidence>
<evidence type="ECO:0000256" key="7">
    <source>
        <dbReference type="ARBA" id="ARBA00005051"/>
    </source>
</evidence>
<dbReference type="GO" id="GO:0016301">
    <property type="term" value="F:kinase activity"/>
    <property type="evidence" value="ECO:0007669"/>
    <property type="project" value="UniProtKB-KW"/>
</dbReference>
<dbReference type="EC" id="2.7.6.3" evidence="12"/>
<dbReference type="GO" id="GO:0046872">
    <property type="term" value="F:metal ion binding"/>
    <property type="evidence" value="ECO:0007669"/>
    <property type="project" value="UniProtKB-KW"/>
</dbReference>
<comment type="pathway">
    <text evidence="7">Cofactor biosynthesis; tetrahydrofolate biosynthesis; 2-amino-4-hydroxy-6-hydroxymethyl-7,8-dihydropteridine diphosphate from 7,8-dihydroneopterin triphosphate: step 4/4.</text>
</comment>
<keyword evidence="17" id="KW-0067">ATP-binding</keyword>
<comment type="similarity">
    <text evidence="9">In the C-terminal section; belongs to the DHPS family.</text>
</comment>
<comment type="cofactor">
    <cofactor evidence="4">
        <name>Mg(2+)</name>
        <dbReference type="ChEBI" id="CHEBI:18420"/>
    </cofactor>
</comment>
<feature type="domain" description="Pterin-binding" evidence="25">
    <location>
        <begin position="210"/>
        <end position="476"/>
    </location>
</feature>
<dbReference type="Pfam" id="PF00809">
    <property type="entry name" value="Pterin_bind"/>
    <property type="match status" value="1"/>
</dbReference>
<dbReference type="EC" id="4.1.2.25" evidence="11"/>
<comment type="catalytic activity">
    <reaction evidence="1">
        <text>(7,8-dihydropterin-6-yl)methyl diphosphate + 4-aminobenzoate = 7,8-dihydropteroate + diphosphate</text>
        <dbReference type="Rhea" id="RHEA:19949"/>
        <dbReference type="ChEBI" id="CHEBI:17836"/>
        <dbReference type="ChEBI" id="CHEBI:17839"/>
        <dbReference type="ChEBI" id="CHEBI:33019"/>
        <dbReference type="ChEBI" id="CHEBI:72950"/>
        <dbReference type="EC" id="2.5.1.15"/>
    </reaction>
</comment>
<dbReference type="InterPro" id="IPR011005">
    <property type="entry name" value="Dihydropteroate_synth-like_sf"/>
</dbReference>
<keyword evidence="15" id="KW-0547">Nucleotide-binding</keyword>
<dbReference type="Pfam" id="PF01288">
    <property type="entry name" value="HPPK"/>
    <property type="match status" value="1"/>
</dbReference>
<dbReference type="EC" id="2.5.1.15" evidence="10"/>
<dbReference type="SUPFAM" id="SSF55083">
    <property type="entry name" value="6-hydroxymethyl-7,8-dihydropterin pyrophosphokinase, HPPK"/>
    <property type="match status" value="1"/>
</dbReference>
<evidence type="ECO:0000256" key="1">
    <source>
        <dbReference type="ARBA" id="ARBA00000012"/>
    </source>
</evidence>
<dbReference type="SUPFAM" id="SSF51717">
    <property type="entry name" value="Dihydropteroate synthetase-like"/>
    <property type="match status" value="1"/>
</dbReference>
<dbReference type="InterPro" id="IPR045031">
    <property type="entry name" value="DHP_synth-like"/>
</dbReference>
<evidence type="ECO:0000313" key="26">
    <source>
        <dbReference type="EMBL" id="KAE8149246.1"/>
    </source>
</evidence>
<organism evidence="26 27">
    <name type="scientific">Aspergillus avenaceus</name>
    <dbReference type="NCBI Taxonomy" id="36643"/>
    <lineage>
        <taxon>Eukaryota</taxon>
        <taxon>Fungi</taxon>
        <taxon>Dikarya</taxon>
        <taxon>Ascomycota</taxon>
        <taxon>Pezizomycotina</taxon>
        <taxon>Eurotiomycetes</taxon>
        <taxon>Eurotiomycetidae</taxon>
        <taxon>Eurotiales</taxon>
        <taxon>Aspergillaceae</taxon>
        <taxon>Aspergillus</taxon>
        <taxon>Aspergillus subgen. Circumdati</taxon>
    </lineage>
</organism>
<evidence type="ECO:0000256" key="4">
    <source>
        <dbReference type="ARBA" id="ARBA00001946"/>
    </source>
</evidence>
<proteinExistence type="inferred from homology"/>
<comment type="pathway">
    <text evidence="6">Cofactor biosynthesis; tetrahydrofolate biosynthesis; 2-amino-4-hydroxy-6-hydroxymethyl-7,8-dihydropteridine diphosphate from 7,8-dihydroneopterin triphosphate: step 3/4.</text>
</comment>
<dbReference type="AlphaFoldDB" id="A0A5N6TSA8"/>
<evidence type="ECO:0000256" key="23">
    <source>
        <dbReference type="ARBA" id="ARBA00067568"/>
    </source>
</evidence>
<keyword evidence="19" id="KW-0289">Folate biosynthesis</keyword>
<evidence type="ECO:0000313" key="27">
    <source>
        <dbReference type="Proteomes" id="UP000325780"/>
    </source>
</evidence>
<evidence type="ECO:0000256" key="9">
    <source>
        <dbReference type="ARBA" id="ARBA00009951"/>
    </source>
</evidence>
<dbReference type="PROSITE" id="PS50972">
    <property type="entry name" value="PTERIN_BINDING"/>
    <property type="match status" value="1"/>
</dbReference>
<evidence type="ECO:0000256" key="16">
    <source>
        <dbReference type="ARBA" id="ARBA00022777"/>
    </source>
</evidence>
<evidence type="ECO:0000256" key="12">
    <source>
        <dbReference type="ARBA" id="ARBA00013253"/>
    </source>
</evidence>
<evidence type="ECO:0000256" key="21">
    <source>
        <dbReference type="ARBA" id="ARBA00058009"/>
    </source>
</evidence>
<dbReference type="PROSITE" id="PS00793">
    <property type="entry name" value="DHPS_2"/>
    <property type="match status" value="1"/>
</dbReference>
<dbReference type="EMBL" id="ML742130">
    <property type="protein sequence ID" value="KAE8149246.1"/>
    <property type="molecule type" value="Genomic_DNA"/>
</dbReference>
<comment type="pathway">
    <text evidence="5">Cofactor biosynthesis; tetrahydrofolate biosynthesis; 7,8-dihydrofolate from 2-amino-4-hydroxy-6-hydroxymethyl-7,8-dihydropteridine diphosphate and 4-aminobenzoate: step 1/2.</text>
</comment>
<evidence type="ECO:0000256" key="14">
    <source>
        <dbReference type="ARBA" id="ARBA00022723"/>
    </source>
</evidence>
<sequence>MDNPSHGSRSFTNGATGSFNTTANPCNPSLHRAFIALGSNVGERVEMIEKACSEMERANIRVKRTSSLFETAPMYVLDQDPFMNGVCEVETSLGPLELLDALQAIEIGLGRKKLIDKGPRSIDLDILLYDDQTVSHERLNIPHQLMLERDFVLRPLCQLIPHEIPPFAGHNTTYLSHLKSLPPPEPKPVATTYISKHFPPLHSTDPKRPTHIMAILNLTPDSFSDGGKHSPTDLSTLTNTVRSFIASGATILDIGGESTRPGSTPVGEAEELARVIPAIKHIRTSIPEAANIAISIDTYRARVAEEACAAGADIINDVSAGTLDPNMLTTMARTGKAVMLMHMRGTPSTMTQLTDYPHGIIHDVGAELLSRLSAAEAAGIRRWRIILDPGLGFAKNQPHDLAILRNLHTLRSDIQGLQYFPWLMGPSRKRFIGNLTGVKNASDRTWGTAATVSASIAGGADIVRVHDVKEMWQVAKVADAIYRVDEEDA</sequence>
<evidence type="ECO:0000256" key="13">
    <source>
        <dbReference type="ARBA" id="ARBA00022679"/>
    </source>
</evidence>
<dbReference type="CDD" id="cd00739">
    <property type="entry name" value="DHPS"/>
    <property type="match status" value="1"/>
</dbReference>
<gene>
    <name evidence="26" type="ORF">BDV25DRAFT_156742</name>
</gene>
<dbReference type="OrthoDB" id="615426at2759"/>
<evidence type="ECO:0000256" key="19">
    <source>
        <dbReference type="ARBA" id="ARBA00022909"/>
    </source>
</evidence>
<protein>
    <recommendedName>
        <fullName evidence="23">Folic acid synthesis protein FOL1</fullName>
        <ecNumber evidence="10">2.5.1.15</ecNumber>
        <ecNumber evidence="12">2.7.6.3</ecNumber>
        <ecNumber evidence="11">4.1.2.25</ecNumber>
    </recommendedName>
    <alternativeName>
        <fullName evidence="24">Folic acid synthesis protein fol1</fullName>
    </alternativeName>
</protein>